<accession>A0A8K0TDJ5</accession>
<feature type="transmembrane region" description="Helical" evidence="2">
    <location>
        <begin position="48"/>
        <end position="66"/>
    </location>
</feature>
<keyword evidence="2" id="KW-0472">Membrane</keyword>
<proteinExistence type="predicted"/>
<keyword evidence="4" id="KW-1185">Reference proteome</keyword>
<keyword evidence="2" id="KW-1133">Transmembrane helix</keyword>
<sequence>MIQASRETRGELSGHGKATGIPSSPAWHTQTSAFQKDGKRSFLLRARWLFFCFYLSITICLLRLPISASLCYRLLSARGEREAPGGNGICVCVLRVDGSELRAWFISGPSRMEGVGVFPHASSSRAAYTIHVLKDSRTGSHCQPGEAELMSTHHF</sequence>
<feature type="region of interest" description="Disordered" evidence="1">
    <location>
        <begin position="1"/>
        <end position="27"/>
    </location>
</feature>
<organism evidence="3 4">
    <name type="scientific">Plectosphaerella cucumerina</name>
    <dbReference type="NCBI Taxonomy" id="40658"/>
    <lineage>
        <taxon>Eukaryota</taxon>
        <taxon>Fungi</taxon>
        <taxon>Dikarya</taxon>
        <taxon>Ascomycota</taxon>
        <taxon>Pezizomycotina</taxon>
        <taxon>Sordariomycetes</taxon>
        <taxon>Hypocreomycetidae</taxon>
        <taxon>Glomerellales</taxon>
        <taxon>Plectosphaerellaceae</taxon>
        <taxon>Plectosphaerella</taxon>
    </lineage>
</organism>
<dbReference type="AlphaFoldDB" id="A0A8K0TDJ5"/>
<evidence type="ECO:0000256" key="1">
    <source>
        <dbReference type="SAM" id="MobiDB-lite"/>
    </source>
</evidence>
<name>A0A8K0TDJ5_9PEZI</name>
<feature type="compositionally biased region" description="Basic and acidic residues" evidence="1">
    <location>
        <begin position="1"/>
        <end position="14"/>
    </location>
</feature>
<protein>
    <submittedName>
        <fullName evidence="3">Uncharacterized protein</fullName>
    </submittedName>
</protein>
<evidence type="ECO:0000313" key="3">
    <source>
        <dbReference type="EMBL" id="KAH7358959.1"/>
    </source>
</evidence>
<dbReference type="Proteomes" id="UP000813385">
    <property type="component" value="Unassembled WGS sequence"/>
</dbReference>
<evidence type="ECO:0000256" key="2">
    <source>
        <dbReference type="SAM" id="Phobius"/>
    </source>
</evidence>
<comment type="caution">
    <text evidence="3">The sequence shown here is derived from an EMBL/GenBank/DDBJ whole genome shotgun (WGS) entry which is preliminary data.</text>
</comment>
<evidence type="ECO:0000313" key="4">
    <source>
        <dbReference type="Proteomes" id="UP000813385"/>
    </source>
</evidence>
<reference evidence="3" key="1">
    <citation type="journal article" date="2021" name="Nat. Commun.">
        <title>Genetic determinants of endophytism in the Arabidopsis root mycobiome.</title>
        <authorList>
            <person name="Mesny F."/>
            <person name="Miyauchi S."/>
            <person name="Thiergart T."/>
            <person name="Pickel B."/>
            <person name="Atanasova L."/>
            <person name="Karlsson M."/>
            <person name="Huettel B."/>
            <person name="Barry K.W."/>
            <person name="Haridas S."/>
            <person name="Chen C."/>
            <person name="Bauer D."/>
            <person name="Andreopoulos W."/>
            <person name="Pangilinan J."/>
            <person name="LaButti K."/>
            <person name="Riley R."/>
            <person name="Lipzen A."/>
            <person name="Clum A."/>
            <person name="Drula E."/>
            <person name="Henrissat B."/>
            <person name="Kohler A."/>
            <person name="Grigoriev I.V."/>
            <person name="Martin F.M."/>
            <person name="Hacquard S."/>
        </authorList>
    </citation>
    <scope>NUCLEOTIDE SEQUENCE</scope>
    <source>
        <strain evidence="3">MPI-CAGE-AT-0016</strain>
    </source>
</reference>
<dbReference type="EMBL" id="JAGPXD010000004">
    <property type="protein sequence ID" value="KAH7358959.1"/>
    <property type="molecule type" value="Genomic_DNA"/>
</dbReference>
<keyword evidence="2" id="KW-0812">Transmembrane</keyword>
<gene>
    <name evidence="3" type="ORF">B0T11DRAFT_110325</name>
</gene>